<dbReference type="STRING" id="35128.B8C984"/>
<evidence type="ECO:0000259" key="5">
    <source>
        <dbReference type="PROSITE" id="PS51858"/>
    </source>
</evidence>
<evidence type="ECO:0000256" key="2">
    <source>
        <dbReference type="ARBA" id="ARBA00022670"/>
    </source>
</evidence>
<name>B8C984_THAPS</name>
<accession>B8C984</accession>
<dbReference type="HOGENOM" id="CLU_358097_0_0_1"/>
<feature type="region of interest" description="Disordered" evidence="4">
    <location>
        <begin position="1"/>
        <end position="32"/>
    </location>
</feature>
<evidence type="ECO:0000313" key="6">
    <source>
        <dbReference type="EMBL" id="EED89809.1"/>
    </source>
</evidence>
<dbReference type="RefSeq" id="XP_002292613.1">
    <property type="nucleotide sequence ID" value="XM_002292577.1"/>
</dbReference>
<sequence>MAQTMKGLSSEAGPMAGRCSTQLPDSVEPSVDYAPTVHGMVEEQTTPSAVCFANEDAKEKGSHFNGAGEGIATAPADEPSLQSAEPANATADSICKSSDNHEIQQQVSVSASGDSCCYLGDVVSNNDGSSRSTDDANSPAIEQDNKAPFLGNHQLKTASDSDNKLRRRSEFKNVDGGDCHAKSEVENENGSPSSIGGKHSLTKHVDQSSETCSASLSEPSPSNEVVADEEAPVIPSNSPTKDYAQREEVTQRNSTNGGFLVANENGAANTSVAIIQIATACQSNSSDTKPFKLPPINTTLGNNDASAGKHLYNKLKSPSAAMSPLSSTSSSYSAIAGYDKTKLNERLRHRLAKRNQMIRDGTLTEKTTLSPIRLKRVDDEDDTSTNQHNSSAPRVLSDPELFSDTSAENNDTPTSADVLYKYGMTANECTVIPDTVSFGCEGEVKRHSPVRSYRKSISEVGPSSPIMSRSAHSKLTRQHHRGIGILQADGIVFDDALLLRLSRQARYNRLRGELSTNAKDETPESPGSVGERRFNNVKIHVYDLLTKDALVEMPLFNCHFPLGKCLNAMNNAANCMGTGAYHVGVEVNGIEYAFGANNIVAFGLTKDDGDKVEVVKDTRIKTPSSTGSKNDGYRFREIESFSDGNAIVHSMAREYLGTDYDLLRKNCCTFARDVCLRLGVDDKEIPSWFHNAARVGADAEDALSNVETSMKHMFDCADGSEDVLDMDGYNHGFEVIVDLDEEGSTRLNVVESPPVYRRLQARQPLFYCEENDEDPLETLSWTY</sequence>
<evidence type="ECO:0000256" key="1">
    <source>
        <dbReference type="ARBA" id="ARBA00008140"/>
    </source>
</evidence>
<dbReference type="eggNOG" id="KOG0324">
    <property type="taxonomic scope" value="Eukaryota"/>
</dbReference>
<evidence type="ECO:0000256" key="4">
    <source>
        <dbReference type="SAM" id="MobiDB-lite"/>
    </source>
</evidence>
<dbReference type="PANTHER" id="PTHR12378:SF80">
    <property type="entry name" value="IP06716P-RELATED"/>
    <property type="match status" value="1"/>
</dbReference>
<evidence type="ECO:0000313" key="7">
    <source>
        <dbReference type="Proteomes" id="UP000001449"/>
    </source>
</evidence>
<feature type="region of interest" description="Disordered" evidence="4">
    <location>
        <begin position="61"/>
        <end position="88"/>
    </location>
</feature>
<feature type="compositionally biased region" description="Polar residues" evidence="4">
    <location>
        <begin position="403"/>
        <end position="414"/>
    </location>
</feature>
<gene>
    <name evidence="6" type="ORF">THAPSDRAFT_8348</name>
</gene>
<dbReference type="SMART" id="SM01179">
    <property type="entry name" value="DUF862"/>
    <property type="match status" value="1"/>
</dbReference>
<dbReference type="GO" id="GO:0101005">
    <property type="term" value="F:deubiquitinase activity"/>
    <property type="evidence" value="ECO:0000318"/>
    <property type="project" value="GO_Central"/>
</dbReference>
<reference evidence="6 7" key="1">
    <citation type="journal article" date="2004" name="Science">
        <title>The genome of the diatom Thalassiosira pseudonana: ecology, evolution, and metabolism.</title>
        <authorList>
            <person name="Armbrust E.V."/>
            <person name="Berges J.A."/>
            <person name="Bowler C."/>
            <person name="Green B.R."/>
            <person name="Martinez D."/>
            <person name="Putnam N.H."/>
            <person name="Zhou S."/>
            <person name="Allen A.E."/>
            <person name="Apt K.E."/>
            <person name="Bechner M."/>
            <person name="Brzezinski M.A."/>
            <person name="Chaal B.K."/>
            <person name="Chiovitti A."/>
            <person name="Davis A.K."/>
            <person name="Demarest M.S."/>
            <person name="Detter J.C."/>
            <person name="Glavina T."/>
            <person name="Goodstein D."/>
            <person name="Hadi M.Z."/>
            <person name="Hellsten U."/>
            <person name="Hildebrand M."/>
            <person name="Jenkins B.D."/>
            <person name="Jurka J."/>
            <person name="Kapitonov V.V."/>
            <person name="Kroger N."/>
            <person name="Lau W.W."/>
            <person name="Lane T.W."/>
            <person name="Larimer F.W."/>
            <person name="Lippmeier J.C."/>
            <person name="Lucas S."/>
            <person name="Medina M."/>
            <person name="Montsant A."/>
            <person name="Obornik M."/>
            <person name="Parker M.S."/>
            <person name="Palenik B."/>
            <person name="Pazour G.J."/>
            <person name="Richardson P.M."/>
            <person name="Rynearson T.A."/>
            <person name="Saito M.A."/>
            <person name="Schwartz D.C."/>
            <person name="Thamatrakoln K."/>
            <person name="Valentin K."/>
            <person name="Vardi A."/>
            <person name="Wilkerson F.P."/>
            <person name="Rokhsar D.S."/>
        </authorList>
    </citation>
    <scope>NUCLEOTIDE SEQUENCE [LARGE SCALE GENOMIC DNA]</scope>
    <source>
        <strain evidence="6 7">CCMP1335</strain>
    </source>
</reference>
<dbReference type="Pfam" id="PF05903">
    <property type="entry name" value="Peptidase_C97"/>
    <property type="match status" value="1"/>
</dbReference>
<reference evidence="6 7" key="2">
    <citation type="journal article" date="2008" name="Nature">
        <title>The Phaeodactylum genome reveals the evolutionary history of diatom genomes.</title>
        <authorList>
            <person name="Bowler C."/>
            <person name="Allen A.E."/>
            <person name="Badger J.H."/>
            <person name="Grimwood J."/>
            <person name="Jabbari K."/>
            <person name="Kuo A."/>
            <person name="Maheswari U."/>
            <person name="Martens C."/>
            <person name="Maumus F."/>
            <person name="Otillar R.P."/>
            <person name="Rayko E."/>
            <person name="Salamov A."/>
            <person name="Vandepoele K."/>
            <person name="Beszteri B."/>
            <person name="Gruber A."/>
            <person name="Heijde M."/>
            <person name="Katinka M."/>
            <person name="Mock T."/>
            <person name="Valentin K."/>
            <person name="Verret F."/>
            <person name="Berges J.A."/>
            <person name="Brownlee C."/>
            <person name="Cadoret J.P."/>
            <person name="Chiovitti A."/>
            <person name="Choi C.J."/>
            <person name="Coesel S."/>
            <person name="De Martino A."/>
            <person name="Detter J.C."/>
            <person name="Durkin C."/>
            <person name="Falciatore A."/>
            <person name="Fournet J."/>
            <person name="Haruta M."/>
            <person name="Huysman M.J."/>
            <person name="Jenkins B.D."/>
            <person name="Jiroutova K."/>
            <person name="Jorgensen R.E."/>
            <person name="Joubert Y."/>
            <person name="Kaplan A."/>
            <person name="Kroger N."/>
            <person name="Kroth P.G."/>
            <person name="La Roche J."/>
            <person name="Lindquist E."/>
            <person name="Lommer M."/>
            <person name="Martin-Jezequel V."/>
            <person name="Lopez P.J."/>
            <person name="Lucas S."/>
            <person name="Mangogna M."/>
            <person name="McGinnis K."/>
            <person name="Medlin L.K."/>
            <person name="Montsant A."/>
            <person name="Oudot-Le Secq M.P."/>
            <person name="Napoli C."/>
            <person name="Obornik M."/>
            <person name="Parker M.S."/>
            <person name="Petit J.L."/>
            <person name="Porcel B.M."/>
            <person name="Poulsen N."/>
            <person name="Robison M."/>
            <person name="Rychlewski L."/>
            <person name="Rynearson T.A."/>
            <person name="Schmutz J."/>
            <person name="Shapiro H."/>
            <person name="Siaut M."/>
            <person name="Stanley M."/>
            <person name="Sussman M.R."/>
            <person name="Taylor A.R."/>
            <person name="Vardi A."/>
            <person name="von Dassow P."/>
            <person name="Vyverman W."/>
            <person name="Willis A."/>
            <person name="Wyrwicz L.S."/>
            <person name="Rokhsar D.S."/>
            <person name="Weissenbach J."/>
            <person name="Armbrust E.V."/>
            <person name="Green B.R."/>
            <person name="Van de Peer Y."/>
            <person name="Grigoriev I.V."/>
        </authorList>
    </citation>
    <scope>NUCLEOTIDE SEQUENCE [LARGE SCALE GENOMIC DNA]</scope>
    <source>
        <strain evidence="6 7">CCMP1335</strain>
    </source>
</reference>
<dbReference type="InterPro" id="IPR042266">
    <property type="entry name" value="PPPDE_sf"/>
</dbReference>
<dbReference type="Proteomes" id="UP000001449">
    <property type="component" value="Chromosome 10"/>
</dbReference>
<dbReference type="KEGG" id="tps:THAPSDRAFT_8348"/>
<dbReference type="Gene3D" id="3.90.1720.30">
    <property type="entry name" value="PPPDE domains"/>
    <property type="match status" value="1"/>
</dbReference>
<comment type="similarity">
    <text evidence="1">Belongs to the DeSI family.</text>
</comment>
<dbReference type="PROSITE" id="PS51858">
    <property type="entry name" value="PPPDE"/>
    <property type="match status" value="1"/>
</dbReference>
<feature type="domain" description="PPPDE" evidence="5">
    <location>
        <begin position="535"/>
        <end position="701"/>
    </location>
</feature>
<feature type="compositionally biased region" description="Basic and acidic residues" evidence="4">
    <location>
        <begin position="159"/>
        <end position="185"/>
    </location>
</feature>
<organism evidence="6 7">
    <name type="scientific">Thalassiosira pseudonana</name>
    <name type="common">Marine diatom</name>
    <name type="synonym">Cyclotella nana</name>
    <dbReference type="NCBI Taxonomy" id="35128"/>
    <lineage>
        <taxon>Eukaryota</taxon>
        <taxon>Sar</taxon>
        <taxon>Stramenopiles</taxon>
        <taxon>Ochrophyta</taxon>
        <taxon>Bacillariophyta</taxon>
        <taxon>Coscinodiscophyceae</taxon>
        <taxon>Thalassiosirophycidae</taxon>
        <taxon>Thalassiosirales</taxon>
        <taxon>Thalassiosiraceae</taxon>
        <taxon>Thalassiosira</taxon>
    </lineage>
</organism>
<dbReference type="PANTHER" id="PTHR12378">
    <property type="entry name" value="DESUMOYLATING ISOPEPTIDASE"/>
    <property type="match status" value="1"/>
</dbReference>
<feature type="region of interest" description="Disordered" evidence="4">
    <location>
        <begin position="369"/>
        <end position="414"/>
    </location>
</feature>
<dbReference type="GO" id="GO:0006508">
    <property type="term" value="P:proteolysis"/>
    <property type="evidence" value="ECO:0007669"/>
    <property type="project" value="UniProtKB-KW"/>
</dbReference>
<dbReference type="PaxDb" id="35128-Thaps8348"/>
<keyword evidence="7" id="KW-1185">Reference proteome</keyword>
<feature type="region of interest" description="Disordered" evidence="4">
    <location>
        <begin position="127"/>
        <end position="243"/>
    </location>
</feature>
<dbReference type="InParanoid" id="B8C984"/>
<dbReference type="InterPro" id="IPR008580">
    <property type="entry name" value="PPPDE_dom"/>
</dbReference>
<evidence type="ECO:0000256" key="3">
    <source>
        <dbReference type="ARBA" id="ARBA00022801"/>
    </source>
</evidence>
<keyword evidence="2" id="KW-0645">Protease</keyword>
<dbReference type="EMBL" id="CM000646">
    <property type="protein sequence ID" value="EED89809.1"/>
    <property type="molecule type" value="Genomic_DNA"/>
</dbReference>
<dbReference type="GeneID" id="7451077"/>
<proteinExistence type="inferred from homology"/>
<keyword evidence="3" id="KW-0378">Hydrolase</keyword>
<protein>
    <recommendedName>
        <fullName evidence="5">PPPDE domain-containing protein</fullName>
    </recommendedName>
</protein>
<dbReference type="AlphaFoldDB" id="B8C984"/>
<feature type="compositionally biased region" description="Polar residues" evidence="4">
    <location>
        <begin position="208"/>
        <end position="223"/>
    </location>
</feature>